<accession>A0AC35FQG4</accession>
<evidence type="ECO:0000313" key="2">
    <source>
        <dbReference type="WBParaSite" id="PS1159_v2.g19897.t1"/>
    </source>
</evidence>
<sequence length="1280" mass="140953">MDSPASSSSHITSTTATTTPTSSSAVVACVSKGDRKPIKLYSPYGAPPILFPWQKEYEKTGAMDIYDTIRQVFGLIPEIKEKLEKLDLFREAQINNYEWIRSISKKFNKVANAYFKEHSKNGEAIKEDYASSDLLRTICTRAYNRAVDDEKKLNRHYEAFSSQTYGETSYDRLRSIIEEIEITESDFFVDLGSGVGQLVVQMAGGSKVKRACGIEIADLPSDFAKKLEIEFKGMMKWFGRKYRPFQIHHGDFLDEKFRSLIVNEATIIFINNYAFQADLESKIKSKLLSELKHGTRIISTKPYAPANKKNQITQRTLGDLSSILDVVEFKKIANPCSWTSNDVPYYLHVINRVKLAKFFEEKNDPALRLERSGTPSSNSSSFSREQSRVPSRNGTSNHKNGDAYGPTTRRKWNQIVNEMESTKKGSETPNENNHSELDFRSSTPIVDAAKTRDENIADIIASVAGGMSQQIPKEFSSPTKKRPRKDTIDGGKVTVRGRPRKNTQPIEKRARISQEAREGMDIMHQLTSEACNKAAEIFADSSFVITDVNNPALKATTTTLTPKIEIDSGSHGQQQEYPNLDRFITELRSLYIKFLDSFQTEEFYQSLRARREREKLESQNQQITEEGVSLFKSTLKSYGVDLEKQRDKLTSAKRFIARYNNVVGLVHSLEKEMAALDEESKSIIIQYSRECANEMSTSSSTAQNTSSQNISTLMEHHQPQPQQHPQQPPPPAPTQPALNNPKLEDFIQSSSSLPQNAVAMALQQSLKNFPQSIGTNDIPLDQLLINNIAQTLTQNPMLNSPLFSNPGLLQPLTNPDSQNQQQSSTTNMLNSYLNLPPDLLNLIKNGNLATSLSTDSGSLLNLQNHNQIYNNNNNNNTDNSRASTTPIIPTPSEVLAAASSMAQNMPTMSTANTILNNMPSTSKEQQQQQQQQIPIDPIVNGTSTTTTTAPTTSSSSSSSKKPRTRSVRIPSTKKTAPPKSVEDPAKEEEIESKVKNFVQIALEVDKTAKSNAEKDRKVRTSEKRSKEKSGTEQGSSTFESSAPKSTEESPASASGGASGGSGNKSKNGSRKNKTYPTINMTSPSSTQTASKKRSSSDISSLPTSSTTIVVSTPSSMSTRPIVVASSNSIVASSPLYQQMLTPNSVAAPVTIQTSTNPPMFDTTSQDFLHILSQNALKETDAMQMLMRNMNGGNNHQLLNLINGLSSFQNVVSSSTAASSAAAVAASMGSNSTNNVLQNYILQMQNGAAAASLQQQQQQPSDNNTTSSTSTLPQPSDIGQF</sequence>
<proteinExistence type="predicted"/>
<dbReference type="WBParaSite" id="PS1159_v2.g19897.t1">
    <property type="protein sequence ID" value="PS1159_v2.g19897.t1"/>
    <property type="gene ID" value="PS1159_v2.g19897"/>
</dbReference>
<organism evidence="1 2">
    <name type="scientific">Panagrolaimus sp. PS1159</name>
    <dbReference type="NCBI Taxonomy" id="55785"/>
    <lineage>
        <taxon>Eukaryota</taxon>
        <taxon>Metazoa</taxon>
        <taxon>Ecdysozoa</taxon>
        <taxon>Nematoda</taxon>
        <taxon>Chromadorea</taxon>
        <taxon>Rhabditida</taxon>
        <taxon>Tylenchina</taxon>
        <taxon>Panagrolaimomorpha</taxon>
        <taxon>Panagrolaimoidea</taxon>
        <taxon>Panagrolaimidae</taxon>
        <taxon>Panagrolaimus</taxon>
    </lineage>
</organism>
<protein>
    <submittedName>
        <fullName evidence="2">Histone-lysine N-methyltransferase, H3 lysine-79 specific</fullName>
    </submittedName>
</protein>
<dbReference type="Proteomes" id="UP000887580">
    <property type="component" value="Unplaced"/>
</dbReference>
<evidence type="ECO:0000313" key="1">
    <source>
        <dbReference type="Proteomes" id="UP000887580"/>
    </source>
</evidence>
<name>A0AC35FQG4_9BILA</name>
<reference evidence="2" key="1">
    <citation type="submission" date="2022-11" db="UniProtKB">
        <authorList>
            <consortium name="WormBaseParasite"/>
        </authorList>
    </citation>
    <scope>IDENTIFICATION</scope>
</reference>